<name>A0ABV4CWZ6_9BACT</name>
<evidence type="ECO:0000256" key="1">
    <source>
        <dbReference type="SAM" id="SignalP"/>
    </source>
</evidence>
<proteinExistence type="predicted"/>
<reference evidence="2 3" key="1">
    <citation type="submission" date="2024-03" db="EMBL/GenBank/DDBJ databases">
        <title>Mouse gut bacterial collection (mGBC) of GemPharmatech.</title>
        <authorList>
            <person name="He Y."/>
            <person name="Dong L."/>
            <person name="Wu D."/>
            <person name="Gao X."/>
            <person name="Lin Z."/>
        </authorList>
    </citation>
    <scope>NUCLEOTIDE SEQUENCE [LARGE SCALE GENOMIC DNA]</scope>
    <source>
        <strain evidence="2 3">54-13</strain>
    </source>
</reference>
<gene>
    <name evidence="2" type="ORF">AAK873_06805</name>
</gene>
<dbReference type="RefSeq" id="WP_148464211.1">
    <property type="nucleotide sequence ID" value="NZ_JBCLPP010000015.1"/>
</dbReference>
<feature type="signal peptide" evidence="1">
    <location>
        <begin position="1"/>
        <end position="20"/>
    </location>
</feature>
<organism evidence="2 3">
    <name type="scientific">Heminiphilus faecis</name>
    <dbReference type="NCBI Taxonomy" id="2601703"/>
    <lineage>
        <taxon>Bacteria</taxon>
        <taxon>Pseudomonadati</taxon>
        <taxon>Bacteroidota</taxon>
        <taxon>Bacteroidia</taxon>
        <taxon>Bacteroidales</taxon>
        <taxon>Muribaculaceae</taxon>
        <taxon>Heminiphilus</taxon>
    </lineage>
</organism>
<keyword evidence="3" id="KW-1185">Reference proteome</keyword>
<comment type="caution">
    <text evidence="2">The sequence shown here is derived from an EMBL/GenBank/DDBJ whole genome shotgun (WGS) entry which is preliminary data.</text>
</comment>
<protein>
    <submittedName>
        <fullName evidence="2">Uncharacterized protein</fullName>
    </submittedName>
</protein>
<accession>A0ABV4CWZ6</accession>
<evidence type="ECO:0000313" key="3">
    <source>
        <dbReference type="Proteomes" id="UP001565200"/>
    </source>
</evidence>
<evidence type="ECO:0000313" key="2">
    <source>
        <dbReference type="EMBL" id="MEY8245326.1"/>
    </source>
</evidence>
<dbReference type="Proteomes" id="UP001565200">
    <property type="component" value="Unassembled WGS sequence"/>
</dbReference>
<dbReference type="EMBL" id="JBCLPP010000015">
    <property type="protein sequence ID" value="MEY8245326.1"/>
    <property type="molecule type" value="Genomic_DNA"/>
</dbReference>
<keyword evidence="1" id="KW-0732">Signal</keyword>
<feature type="chain" id="PRO_5046829604" evidence="1">
    <location>
        <begin position="21"/>
        <end position="167"/>
    </location>
</feature>
<sequence>MKKVILLLSIAFSISFGVSAMSLKDAFEALSNVPNISAKTDYDTPILGLIVNGQQASAKNLDASQILESGNAVLTILNQVPLSRMINGGNNNYVCAFVYASPESSNGIFEVLIVLMSGRDGDISIIYGGIDSDAKGALQNAPLYMEGARIRIHASLPNGDTYNIQVE</sequence>